<name>A0ABP0Q5Z9_9DINO</name>
<dbReference type="InterPro" id="IPR036770">
    <property type="entry name" value="Ankyrin_rpt-contain_sf"/>
</dbReference>
<proteinExistence type="predicted"/>
<evidence type="ECO:0000313" key="2">
    <source>
        <dbReference type="EMBL" id="CAK9082609.1"/>
    </source>
</evidence>
<dbReference type="EMBL" id="CAXAMM010038976">
    <property type="protein sequence ID" value="CAK9082609.1"/>
    <property type="molecule type" value="Genomic_DNA"/>
</dbReference>
<feature type="non-terminal residue" evidence="2">
    <location>
        <position position="368"/>
    </location>
</feature>
<keyword evidence="1" id="KW-0040">ANK repeat</keyword>
<dbReference type="Gene3D" id="1.25.40.20">
    <property type="entry name" value="Ankyrin repeat-containing domain"/>
    <property type="match status" value="1"/>
</dbReference>
<sequence>MEYFDPATMCMRITLPGKGLPAGWRLRMTKKHLGETLCQVYKTWPTEGVSLTFEAPPEMDELQGLSPRSADGVRLVNAAYAGDMDAVQSLLAGRAPPDIQVQVKGCNSALNMAARGGHLDIMKLLLERQVDPNSRNHFHETPLLCGANRARGSACRLLLQAMADPHAVDENGDNALDFLGPGDSERKRHCREILQQAGAQWAGVDFPRGYNPHVQAMRLTMDPIPSEQRPLIYYIVTALAMPVVNTYNLENLGFRRHRSGTLWYWLRRGRGKSSQPPIVFCHGVGVNLLPYVHFITELLRQMPKGKDIFLVSLPHISMRIKEDVPSSTEMVACLRDMLLSWDHTFAHFVGHSFGSIVVAWMCRNAKET</sequence>
<protein>
    <submittedName>
        <fullName evidence="2">Inversin</fullName>
    </submittedName>
</protein>
<dbReference type="Gene3D" id="3.40.50.1820">
    <property type="entry name" value="alpha/beta hydrolase"/>
    <property type="match status" value="1"/>
</dbReference>
<dbReference type="InterPro" id="IPR002110">
    <property type="entry name" value="Ankyrin_rpt"/>
</dbReference>
<feature type="repeat" description="ANK" evidence="1">
    <location>
        <begin position="105"/>
        <end position="137"/>
    </location>
</feature>
<gene>
    <name evidence="2" type="ORF">SCF082_LOCUS39250</name>
</gene>
<dbReference type="PROSITE" id="PS50297">
    <property type="entry name" value="ANK_REP_REGION"/>
    <property type="match status" value="1"/>
</dbReference>
<keyword evidence="3" id="KW-1185">Reference proteome</keyword>
<dbReference type="Pfam" id="PF12796">
    <property type="entry name" value="Ank_2"/>
    <property type="match status" value="1"/>
</dbReference>
<evidence type="ECO:0000313" key="3">
    <source>
        <dbReference type="Proteomes" id="UP001642464"/>
    </source>
</evidence>
<evidence type="ECO:0000256" key="1">
    <source>
        <dbReference type="PROSITE-ProRule" id="PRU00023"/>
    </source>
</evidence>
<reference evidence="2 3" key="1">
    <citation type="submission" date="2024-02" db="EMBL/GenBank/DDBJ databases">
        <authorList>
            <person name="Chen Y."/>
            <person name="Shah S."/>
            <person name="Dougan E. K."/>
            <person name="Thang M."/>
            <person name="Chan C."/>
        </authorList>
    </citation>
    <scope>NUCLEOTIDE SEQUENCE [LARGE SCALE GENOMIC DNA]</scope>
</reference>
<dbReference type="SMART" id="SM00248">
    <property type="entry name" value="ANK"/>
    <property type="match status" value="2"/>
</dbReference>
<dbReference type="PROSITE" id="PS50088">
    <property type="entry name" value="ANK_REPEAT"/>
    <property type="match status" value="1"/>
</dbReference>
<comment type="caution">
    <text evidence="2">The sequence shown here is derived from an EMBL/GenBank/DDBJ whole genome shotgun (WGS) entry which is preliminary data.</text>
</comment>
<dbReference type="InterPro" id="IPR029058">
    <property type="entry name" value="AB_hydrolase_fold"/>
</dbReference>
<dbReference type="SUPFAM" id="SSF53474">
    <property type="entry name" value="alpha/beta-Hydrolases"/>
    <property type="match status" value="1"/>
</dbReference>
<dbReference type="SUPFAM" id="SSF48403">
    <property type="entry name" value="Ankyrin repeat"/>
    <property type="match status" value="1"/>
</dbReference>
<dbReference type="PANTHER" id="PTHR37471">
    <property type="entry name" value="UNNAMED PRODUCT"/>
    <property type="match status" value="1"/>
</dbReference>
<organism evidence="2 3">
    <name type="scientific">Durusdinium trenchii</name>
    <dbReference type="NCBI Taxonomy" id="1381693"/>
    <lineage>
        <taxon>Eukaryota</taxon>
        <taxon>Sar</taxon>
        <taxon>Alveolata</taxon>
        <taxon>Dinophyceae</taxon>
        <taxon>Suessiales</taxon>
        <taxon>Symbiodiniaceae</taxon>
        <taxon>Durusdinium</taxon>
    </lineage>
</organism>
<dbReference type="Proteomes" id="UP001642464">
    <property type="component" value="Unassembled WGS sequence"/>
</dbReference>
<accession>A0ABP0Q5Z9</accession>
<dbReference type="PANTHER" id="PTHR37471:SF1">
    <property type="entry name" value="AB HYDROLASE-1 DOMAIN-CONTAINING PROTEIN"/>
    <property type="match status" value="1"/>
</dbReference>